<dbReference type="RefSeq" id="XP_066612635.1">
    <property type="nucleotide sequence ID" value="XM_066759148.1"/>
</dbReference>
<evidence type="ECO:0000313" key="3">
    <source>
        <dbReference type="Proteomes" id="UP000054399"/>
    </source>
</evidence>
<dbReference type="EMBL" id="ATAM02000008">
    <property type="protein sequence ID" value="KAL0245551.1"/>
    <property type="molecule type" value="Genomic_DNA"/>
</dbReference>
<evidence type="ECO:0000313" key="2">
    <source>
        <dbReference type="EMBL" id="KAL0245551.1"/>
    </source>
</evidence>
<sequence>MQAITAEQAHQSEAHGRDEQDVVMDDAERTQLMAEVNGVEDFVRIRKDFVDEGADATRTHVILAPTAISHIAC</sequence>
<gene>
    <name evidence="2" type="ORF">I308_104683</name>
</gene>
<feature type="region of interest" description="Disordered" evidence="1">
    <location>
        <begin position="1"/>
        <end position="22"/>
    </location>
</feature>
<keyword evidence="3" id="KW-1185">Reference proteome</keyword>
<organism evidence="2 3">
    <name type="scientific">Cryptococcus tetragattii IND107</name>
    <dbReference type="NCBI Taxonomy" id="1296105"/>
    <lineage>
        <taxon>Eukaryota</taxon>
        <taxon>Fungi</taxon>
        <taxon>Dikarya</taxon>
        <taxon>Basidiomycota</taxon>
        <taxon>Agaricomycotina</taxon>
        <taxon>Tremellomycetes</taxon>
        <taxon>Tremellales</taxon>
        <taxon>Cryptococcaceae</taxon>
        <taxon>Cryptococcus</taxon>
        <taxon>Cryptococcus gattii species complex</taxon>
    </lineage>
</organism>
<proteinExistence type="predicted"/>
<feature type="compositionally biased region" description="Basic and acidic residues" evidence="1">
    <location>
        <begin position="10"/>
        <end position="20"/>
    </location>
</feature>
<name>A0ABR3BNB1_9TREE</name>
<accession>A0ABR3BNB1</accession>
<dbReference type="GeneID" id="91991539"/>
<comment type="caution">
    <text evidence="2">The sequence shown here is derived from an EMBL/GenBank/DDBJ whole genome shotgun (WGS) entry which is preliminary data.</text>
</comment>
<dbReference type="Proteomes" id="UP000054399">
    <property type="component" value="Unassembled WGS sequence"/>
</dbReference>
<evidence type="ECO:0000256" key="1">
    <source>
        <dbReference type="SAM" id="MobiDB-lite"/>
    </source>
</evidence>
<protein>
    <submittedName>
        <fullName evidence="2">Uncharacterized protein</fullName>
    </submittedName>
</protein>
<reference evidence="3" key="1">
    <citation type="submission" date="2015-01" db="EMBL/GenBank/DDBJ databases">
        <title>The Genome Sequence of Cryptococcus gattii MMRL2647.</title>
        <authorList>
            <consortium name="The Broad Institute Genomics Platform"/>
            <person name="Cuomo C."/>
            <person name="Litvintseva A."/>
            <person name="Chen Y."/>
            <person name="Heitman J."/>
            <person name="Sun S."/>
            <person name="Springer D."/>
            <person name="Dromer F."/>
            <person name="Young S."/>
            <person name="Zeng Q."/>
            <person name="Gargeya S."/>
            <person name="Abouelleil A."/>
            <person name="Alvarado L."/>
            <person name="Chapman S.B."/>
            <person name="Gainer-Dewar J."/>
            <person name="Goldberg J."/>
            <person name="Griggs A."/>
            <person name="Gujja S."/>
            <person name="Hansen M."/>
            <person name="Howarth C."/>
            <person name="Imamovic A."/>
            <person name="Larimer J."/>
            <person name="Murphy C."/>
            <person name="Naylor J."/>
            <person name="Pearson M."/>
            <person name="Priest M."/>
            <person name="Roberts A."/>
            <person name="Saif S."/>
            <person name="Shea T."/>
            <person name="Sykes S."/>
            <person name="Wortman J."/>
            <person name="Nusbaum C."/>
            <person name="Birren B."/>
        </authorList>
    </citation>
    <scope>NUCLEOTIDE SEQUENCE [LARGE SCALE GENOMIC DNA]</scope>
    <source>
        <strain evidence="3">IND107</strain>
    </source>
</reference>
<reference evidence="2 3" key="2">
    <citation type="submission" date="2024-01" db="EMBL/GenBank/DDBJ databases">
        <title>Comparative genomics of Cryptococcus and Kwoniella reveals pathogenesis evolution and contrasting modes of karyotype evolution via chromosome fusion or intercentromeric recombination.</title>
        <authorList>
            <person name="Coelho M.A."/>
            <person name="David-Palma M."/>
            <person name="Shea T."/>
            <person name="Bowers K."/>
            <person name="Mcginley-Smith S."/>
            <person name="Mohammad A.W."/>
            <person name="Gnirke A."/>
            <person name="Yurkov A.M."/>
            <person name="Nowrousian M."/>
            <person name="Sun S."/>
            <person name="Cuomo C.A."/>
            <person name="Heitman J."/>
        </authorList>
    </citation>
    <scope>NUCLEOTIDE SEQUENCE [LARGE SCALE GENOMIC DNA]</scope>
    <source>
        <strain evidence="2 3">IND107</strain>
    </source>
</reference>